<dbReference type="Pfam" id="PF12833">
    <property type="entry name" value="HTH_18"/>
    <property type="match status" value="1"/>
</dbReference>
<evidence type="ECO:0000256" key="2">
    <source>
        <dbReference type="ARBA" id="ARBA00023125"/>
    </source>
</evidence>
<evidence type="ECO:0000313" key="6">
    <source>
        <dbReference type="Proteomes" id="UP000188947"/>
    </source>
</evidence>
<evidence type="ECO:0000259" key="4">
    <source>
        <dbReference type="PROSITE" id="PS01124"/>
    </source>
</evidence>
<dbReference type="Proteomes" id="UP000188947">
    <property type="component" value="Unassembled WGS sequence"/>
</dbReference>
<dbReference type="Gene3D" id="1.10.10.60">
    <property type="entry name" value="Homeodomain-like"/>
    <property type="match status" value="1"/>
</dbReference>
<dbReference type="InterPro" id="IPR018060">
    <property type="entry name" value="HTH_AraC"/>
</dbReference>
<proteinExistence type="predicted"/>
<evidence type="ECO:0000313" key="5">
    <source>
        <dbReference type="EMBL" id="OOH96393.1"/>
    </source>
</evidence>
<dbReference type="SUPFAM" id="SSF46689">
    <property type="entry name" value="Homeodomain-like"/>
    <property type="match status" value="1"/>
</dbReference>
<dbReference type="GO" id="GO:0003700">
    <property type="term" value="F:DNA-binding transcription factor activity"/>
    <property type="evidence" value="ECO:0007669"/>
    <property type="project" value="InterPro"/>
</dbReference>
<keyword evidence="2" id="KW-0238">DNA-binding</keyword>
<sequence length="302" mass="34868">MKSSETLREFYSRILPGNDITQLLCCPEVGHVNIFSREQCARVTPYSRRDYYKISLIIGEGRLHYADRWISINQPTLLFSSPLIPYSWEATSEEQGGWFCLFTEHFLQNGNSKGNIQDSNFYKIGGEPVFFLSDEQVKIIEPLFAKIKEEIDSEYVYKYDVIRNYLQLLMHEAMKMNPAQSFERYNNASQRIASLFMELMERQYPIDGAANPLKLKSAVDYAQNLNVHVNSLNRALKTVTGKTTSELIADRLVQEAKALLSYTDWNINEIAFCLGFDDSAYFTNFFKKKVQLSPVAYRSKVV</sequence>
<dbReference type="AlphaFoldDB" id="A0A1V3U207"/>
<keyword evidence="3" id="KW-0804">Transcription</keyword>
<accession>A0A1V3U207</accession>
<keyword evidence="6" id="KW-1185">Reference proteome</keyword>
<dbReference type="GeneID" id="48542411"/>
<dbReference type="STRING" id="238.BBD35_13515"/>
<reference evidence="5 6" key="1">
    <citation type="submission" date="2016-11" db="EMBL/GenBank/DDBJ databases">
        <title>Genome sequence and comparative genomic analysis of clinical strain Elizabethkingia meningoseptica 61421 PRCM.</title>
        <authorList>
            <person name="Wang M."/>
            <person name="Hu S."/>
            <person name="Cao L."/>
            <person name="Jiang T."/>
            <person name="Zhou Y."/>
            <person name="Ming D."/>
        </authorList>
    </citation>
    <scope>NUCLEOTIDE SEQUENCE [LARGE SCALE GENOMIC DNA]</scope>
    <source>
        <strain evidence="5 6">61421 PRCM</strain>
    </source>
</reference>
<dbReference type="KEGG" id="emg:BBD33_11195"/>
<name>A0A1V3U207_ELIME</name>
<dbReference type="OrthoDB" id="629929at2"/>
<dbReference type="RefSeq" id="WP_016200437.1">
    <property type="nucleotide sequence ID" value="NZ_CP014338.1"/>
</dbReference>
<dbReference type="InterPro" id="IPR009057">
    <property type="entry name" value="Homeodomain-like_sf"/>
</dbReference>
<dbReference type="EMBL" id="MPOG01000008">
    <property type="protein sequence ID" value="OOH96393.1"/>
    <property type="molecule type" value="Genomic_DNA"/>
</dbReference>
<feature type="domain" description="HTH araC/xylS-type" evidence="4">
    <location>
        <begin position="190"/>
        <end position="300"/>
    </location>
</feature>
<keyword evidence="1" id="KW-0805">Transcription regulation</keyword>
<dbReference type="PANTHER" id="PTHR43280:SF32">
    <property type="entry name" value="TRANSCRIPTIONAL REGULATORY PROTEIN"/>
    <property type="match status" value="1"/>
</dbReference>
<comment type="caution">
    <text evidence="5">The sequence shown here is derived from an EMBL/GenBank/DDBJ whole genome shotgun (WGS) entry which is preliminary data.</text>
</comment>
<evidence type="ECO:0000256" key="1">
    <source>
        <dbReference type="ARBA" id="ARBA00023015"/>
    </source>
</evidence>
<dbReference type="SMART" id="SM00342">
    <property type="entry name" value="HTH_ARAC"/>
    <property type="match status" value="1"/>
</dbReference>
<dbReference type="GO" id="GO:0043565">
    <property type="term" value="F:sequence-specific DNA binding"/>
    <property type="evidence" value="ECO:0007669"/>
    <property type="project" value="InterPro"/>
</dbReference>
<organism evidence="5 6">
    <name type="scientific">Elizabethkingia meningoseptica</name>
    <name type="common">Chryseobacterium meningosepticum</name>
    <dbReference type="NCBI Taxonomy" id="238"/>
    <lineage>
        <taxon>Bacteria</taxon>
        <taxon>Pseudomonadati</taxon>
        <taxon>Bacteroidota</taxon>
        <taxon>Flavobacteriia</taxon>
        <taxon>Flavobacteriales</taxon>
        <taxon>Weeksellaceae</taxon>
        <taxon>Elizabethkingia</taxon>
    </lineage>
</organism>
<gene>
    <name evidence="5" type="ORF">BMF97_08605</name>
</gene>
<dbReference type="PROSITE" id="PS01124">
    <property type="entry name" value="HTH_ARAC_FAMILY_2"/>
    <property type="match status" value="1"/>
</dbReference>
<protein>
    <submittedName>
        <fullName evidence="5">AraC family transcriptional regulator</fullName>
    </submittedName>
</protein>
<evidence type="ECO:0000256" key="3">
    <source>
        <dbReference type="ARBA" id="ARBA00023163"/>
    </source>
</evidence>
<dbReference type="eggNOG" id="COG2207">
    <property type="taxonomic scope" value="Bacteria"/>
</dbReference>
<dbReference type="PANTHER" id="PTHR43280">
    <property type="entry name" value="ARAC-FAMILY TRANSCRIPTIONAL REGULATOR"/>
    <property type="match status" value="1"/>
</dbReference>